<reference evidence="7" key="1">
    <citation type="submission" date="2023-01" db="EMBL/GenBank/DDBJ databases">
        <title>Metagenome sequencing of chrysophaentin producing Chrysophaeum taylorii.</title>
        <authorList>
            <person name="Davison J."/>
            <person name="Bewley C."/>
        </authorList>
    </citation>
    <scope>NUCLEOTIDE SEQUENCE</scope>
    <source>
        <strain evidence="7">NIES-1699</strain>
    </source>
</reference>
<comment type="caution">
    <text evidence="7">The sequence shown here is derived from an EMBL/GenBank/DDBJ whole genome shotgun (WGS) entry which is preliminary data.</text>
</comment>
<organism evidence="7 8">
    <name type="scientific">Chrysophaeum taylorii</name>
    <dbReference type="NCBI Taxonomy" id="2483200"/>
    <lineage>
        <taxon>Eukaryota</taxon>
        <taxon>Sar</taxon>
        <taxon>Stramenopiles</taxon>
        <taxon>Ochrophyta</taxon>
        <taxon>Pelagophyceae</taxon>
        <taxon>Pelagomonadales</taxon>
        <taxon>Pelagomonadaceae</taxon>
        <taxon>Chrysophaeum</taxon>
    </lineage>
</organism>
<dbReference type="Gene3D" id="1.10.510.10">
    <property type="entry name" value="Transferase(Phosphotransferase) domain 1"/>
    <property type="match status" value="1"/>
</dbReference>
<keyword evidence="3" id="KW-0547">Nucleotide-binding</keyword>
<dbReference type="InterPro" id="IPR008271">
    <property type="entry name" value="Ser/Thr_kinase_AS"/>
</dbReference>
<dbReference type="GO" id="GO:0005952">
    <property type="term" value="C:cAMP-dependent protein kinase complex"/>
    <property type="evidence" value="ECO:0007669"/>
    <property type="project" value="TreeGrafter"/>
</dbReference>
<dbReference type="Gene3D" id="3.30.200.20">
    <property type="entry name" value="Phosphorylase Kinase, domain 1"/>
    <property type="match status" value="1"/>
</dbReference>
<dbReference type="Proteomes" id="UP001230188">
    <property type="component" value="Unassembled WGS sequence"/>
</dbReference>
<evidence type="ECO:0000256" key="1">
    <source>
        <dbReference type="ARBA" id="ARBA00022527"/>
    </source>
</evidence>
<dbReference type="InterPro" id="IPR000719">
    <property type="entry name" value="Prot_kinase_dom"/>
</dbReference>
<keyword evidence="8" id="KW-1185">Reference proteome</keyword>
<keyword evidence="5" id="KW-0067">ATP-binding</keyword>
<evidence type="ECO:0000256" key="2">
    <source>
        <dbReference type="ARBA" id="ARBA00022679"/>
    </source>
</evidence>
<dbReference type="GO" id="GO:0005524">
    <property type="term" value="F:ATP binding"/>
    <property type="evidence" value="ECO:0007669"/>
    <property type="project" value="UniProtKB-KW"/>
</dbReference>
<accession>A0AAD7UHK4</accession>
<gene>
    <name evidence="7" type="ORF">CTAYLR_010262</name>
</gene>
<dbReference type="Pfam" id="PF00069">
    <property type="entry name" value="Pkinase"/>
    <property type="match status" value="1"/>
</dbReference>
<dbReference type="PANTHER" id="PTHR24353">
    <property type="entry name" value="CYCLIC NUCLEOTIDE-DEPENDENT PROTEIN KINASE"/>
    <property type="match status" value="1"/>
</dbReference>
<dbReference type="EMBL" id="JAQMWT010000245">
    <property type="protein sequence ID" value="KAJ8606870.1"/>
    <property type="molecule type" value="Genomic_DNA"/>
</dbReference>
<evidence type="ECO:0000313" key="8">
    <source>
        <dbReference type="Proteomes" id="UP001230188"/>
    </source>
</evidence>
<keyword evidence="2" id="KW-0808">Transferase</keyword>
<sequence>MASLDEGVFGGARLTIAAKAGSRVVMCYNESDGKLCVVKAYARSMVNPIVIRSERDALQALSHPLIASCYRTAKDKAHVYFVMEAVVGGPLYRHVKRAGRLAPATARYYAAQTLVAIEYMHSKGIIHRDLKASNIMLDDVGKIRIVDFGAAATVVAGQSRNTFCGTPHCMAPEMISRSGHSYGVDWWALGIFFFEMLTGKPPFWDDDNNDDSFFKLRALILAGFDVAKASIQPDDVLGTLSVLLQTAPSRRPEAKADFRAFGLARLEDWETVVDAPAPPYCRDVGYLDWVQDCQETTLEDSRGRAYADQTALFNGF</sequence>
<dbReference type="GO" id="GO:0004691">
    <property type="term" value="F:cAMP-dependent protein kinase activity"/>
    <property type="evidence" value="ECO:0007669"/>
    <property type="project" value="TreeGrafter"/>
</dbReference>
<dbReference type="PANTHER" id="PTHR24353:SF37">
    <property type="entry name" value="CAMP-DEPENDENT PROTEIN KINASE CATALYTIC SUBUNIT PRKX"/>
    <property type="match status" value="1"/>
</dbReference>
<evidence type="ECO:0000313" key="7">
    <source>
        <dbReference type="EMBL" id="KAJ8606870.1"/>
    </source>
</evidence>
<evidence type="ECO:0000256" key="3">
    <source>
        <dbReference type="ARBA" id="ARBA00022741"/>
    </source>
</evidence>
<proteinExistence type="predicted"/>
<dbReference type="SMART" id="SM00220">
    <property type="entry name" value="S_TKc"/>
    <property type="match status" value="1"/>
</dbReference>
<dbReference type="InterPro" id="IPR011009">
    <property type="entry name" value="Kinase-like_dom_sf"/>
</dbReference>
<protein>
    <recommendedName>
        <fullName evidence="6">Protein kinase domain-containing protein</fullName>
    </recommendedName>
</protein>
<dbReference type="PROSITE" id="PS00108">
    <property type="entry name" value="PROTEIN_KINASE_ST"/>
    <property type="match status" value="1"/>
</dbReference>
<dbReference type="SUPFAM" id="SSF56112">
    <property type="entry name" value="Protein kinase-like (PK-like)"/>
    <property type="match status" value="1"/>
</dbReference>
<evidence type="ECO:0000256" key="4">
    <source>
        <dbReference type="ARBA" id="ARBA00022777"/>
    </source>
</evidence>
<dbReference type="PROSITE" id="PS50011">
    <property type="entry name" value="PROTEIN_KINASE_DOM"/>
    <property type="match status" value="1"/>
</dbReference>
<name>A0AAD7UHK4_9STRA</name>
<evidence type="ECO:0000256" key="5">
    <source>
        <dbReference type="ARBA" id="ARBA00022840"/>
    </source>
</evidence>
<keyword evidence="4" id="KW-0418">Kinase</keyword>
<keyword evidence="1" id="KW-0723">Serine/threonine-protein kinase</keyword>
<dbReference type="AlphaFoldDB" id="A0AAD7UHK4"/>
<feature type="domain" description="Protein kinase" evidence="6">
    <location>
        <begin position="1"/>
        <end position="266"/>
    </location>
</feature>
<evidence type="ECO:0000259" key="6">
    <source>
        <dbReference type="PROSITE" id="PS50011"/>
    </source>
</evidence>